<dbReference type="PANTHER" id="PTHR30336">
    <property type="entry name" value="INNER MEMBRANE PROTEIN, PROBABLE PERMEASE"/>
    <property type="match status" value="1"/>
</dbReference>
<dbReference type="GO" id="GO:0005886">
    <property type="term" value="C:plasma membrane"/>
    <property type="evidence" value="ECO:0007669"/>
    <property type="project" value="TreeGrafter"/>
</dbReference>
<dbReference type="OrthoDB" id="2216870at2"/>
<evidence type="ECO:0000313" key="3">
    <source>
        <dbReference type="Proteomes" id="UP000318380"/>
    </source>
</evidence>
<reference evidence="2 3" key="1">
    <citation type="submission" date="2019-06" db="EMBL/GenBank/DDBJ databases">
        <title>Sequencing the genomes of 1000 actinobacteria strains.</title>
        <authorList>
            <person name="Klenk H.-P."/>
        </authorList>
    </citation>
    <scope>NUCLEOTIDE SEQUENCE [LARGE SCALE GENOMIC DNA]</scope>
    <source>
        <strain evidence="2 3">DSM 24683</strain>
    </source>
</reference>
<keyword evidence="3" id="KW-1185">Reference proteome</keyword>
<comment type="caution">
    <text evidence="2">The sequence shown here is derived from an EMBL/GenBank/DDBJ whole genome shotgun (WGS) entry which is preliminary data.</text>
</comment>
<sequence length="241" mass="26039">MTANEDLEVLSAYLARRDDGALTEPADVIVLMGSAVVESVEVVADAYRRGIAPRILVSGGIGHSTRHLVEALAVRGVEVAAAGRAEAEIFADLLRRDHAVPDAALVVEPHSTNCGENATYTRRLIDRPQRLVLIQDPTMQRRTHASFERAFADLRGTELRSHAAVVPSIGPDQVGAAGNGPPIWSRERFTSLLLGEVYRLRETGYGPLGRNFIDRVELPATVLAAFHRLSASRPPRPAGGD</sequence>
<protein>
    <submittedName>
        <fullName evidence="2">Uncharacterized SAM-binding protein YcdF (DUF218 family)</fullName>
    </submittedName>
</protein>
<evidence type="ECO:0000313" key="2">
    <source>
        <dbReference type="EMBL" id="TWD82635.1"/>
    </source>
</evidence>
<dbReference type="InterPro" id="IPR003848">
    <property type="entry name" value="DUF218"/>
</dbReference>
<dbReference type="EMBL" id="VIVK01000001">
    <property type="protein sequence ID" value="TWD82635.1"/>
    <property type="molecule type" value="Genomic_DNA"/>
</dbReference>
<feature type="domain" description="DUF218" evidence="1">
    <location>
        <begin position="27"/>
        <end position="156"/>
    </location>
</feature>
<dbReference type="PANTHER" id="PTHR30336:SF20">
    <property type="entry name" value="DUF218 DOMAIN-CONTAINING PROTEIN"/>
    <property type="match status" value="1"/>
</dbReference>
<accession>A0A561BUR4</accession>
<proteinExistence type="predicted"/>
<evidence type="ECO:0000259" key="1">
    <source>
        <dbReference type="Pfam" id="PF02698"/>
    </source>
</evidence>
<dbReference type="Gene3D" id="3.40.50.620">
    <property type="entry name" value="HUPs"/>
    <property type="match status" value="1"/>
</dbReference>
<organism evidence="2 3">
    <name type="scientific">Kribbella amoyensis</name>
    <dbReference type="NCBI Taxonomy" id="996641"/>
    <lineage>
        <taxon>Bacteria</taxon>
        <taxon>Bacillati</taxon>
        <taxon>Actinomycetota</taxon>
        <taxon>Actinomycetes</taxon>
        <taxon>Propionibacteriales</taxon>
        <taxon>Kribbellaceae</taxon>
        <taxon>Kribbella</taxon>
    </lineage>
</organism>
<dbReference type="CDD" id="cd06259">
    <property type="entry name" value="YdcF-like"/>
    <property type="match status" value="1"/>
</dbReference>
<dbReference type="Gene3D" id="1.10.3620.10">
    <property type="entry name" value="YdcF like domain"/>
    <property type="match status" value="1"/>
</dbReference>
<dbReference type="RefSeq" id="WP_145808366.1">
    <property type="nucleotide sequence ID" value="NZ_VIVK01000001.1"/>
</dbReference>
<gene>
    <name evidence="2" type="ORF">FB561_3771</name>
</gene>
<dbReference type="Pfam" id="PF02698">
    <property type="entry name" value="DUF218"/>
    <property type="match status" value="1"/>
</dbReference>
<name>A0A561BUR4_9ACTN</name>
<dbReference type="InterPro" id="IPR051599">
    <property type="entry name" value="Cell_Envelope_Assoc"/>
</dbReference>
<dbReference type="InterPro" id="IPR014729">
    <property type="entry name" value="Rossmann-like_a/b/a_fold"/>
</dbReference>
<dbReference type="Proteomes" id="UP000318380">
    <property type="component" value="Unassembled WGS sequence"/>
</dbReference>
<dbReference type="AlphaFoldDB" id="A0A561BUR4"/>